<sequence length="54" mass="5662">MGTPNGMLANGFIFAGDSVLDNEQCGFVGGIRTAPVARTTFVFGRGTAVRTRNL</sequence>
<organism evidence="1 2">
    <name type="scientific">Cohnella abietis</name>
    <dbReference type="NCBI Taxonomy" id="2507935"/>
    <lineage>
        <taxon>Bacteria</taxon>
        <taxon>Bacillati</taxon>
        <taxon>Bacillota</taxon>
        <taxon>Bacilli</taxon>
        <taxon>Bacillales</taxon>
        <taxon>Paenibacillaceae</taxon>
        <taxon>Cohnella</taxon>
    </lineage>
</organism>
<reference evidence="1 2" key="1">
    <citation type="submission" date="2019-01" db="EMBL/GenBank/DDBJ databases">
        <title>Complete genome sequence of Cohnella hallensis HS21 isolated from Korean fir (Abies koreana) rhizospheric soil.</title>
        <authorList>
            <person name="Jiang L."/>
            <person name="Kang S.W."/>
            <person name="Kim S."/>
            <person name="Jung J."/>
            <person name="Kim C.Y."/>
            <person name="Kim D.H."/>
            <person name="Kim S.W."/>
            <person name="Lee J."/>
        </authorList>
    </citation>
    <scope>NUCLEOTIDE SEQUENCE [LARGE SCALE GENOMIC DNA]</scope>
    <source>
        <strain evidence="1 2">HS21</strain>
    </source>
</reference>
<evidence type="ECO:0000313" key="1">
    <source>
        <dbReference type="EMBL" id="BBI35096.1"/>
    </source>
</evidence>
<dbReference type="Proteomes" id="UP000289856">
    <property type="component" value="Chromosome"/>
</dbReference>
<name>A0A3T1DAE9_9BACL</name>
<accession>A0A3T1DAE9</accession>
<dbReference type="AlphaFoldDB" id="A0A3T1DAE9"/>
<dbReference type="EMBL" id="AP019400">
    <property type="protein sequence ID" value="BBI35096.1"/>
    <property type="molecule type" value="Genomic_DNA"/>
</dbReference>
<dbReference type="KEGG" id="cohn:KCTCHS21_44950"/>
<proteinExistence type="predicted"/>
<keyword evidence="2" id="KW-1185">Reference proteome</keyword>
<protein>
    <submittedName>
        <fullName evidence="1">Uncharacterized protein</fullName>
    </submittedName>
</protein>
<evidence type="ECO:0000313" key="2">
    <source>
        <dbReference type="Proteomes" id="UP000289856"/>
    </source>
</evidence>
<gene>
    <name evidence="1" type="ORF">KCTCHS21_44950</name>
</gene>